<feature type="region of interest" description="Disordered" evidence="9">
    <location>
        <begin position="193"/>
        <end position="212"/>
    </location>
</feature>
<dbReference type="PROSITE" id="PS51747">
    <property type="entry name" value="CYT_DCMP_DEAMINASES_2"/>
    <property type="match status" value="1"/>
</dbReference>
<keyword evidence="5 8" id="KW-0378">Hydrolase</keyword>
<dbReference type="PROSITE" id="PS00903">
    <property type="entry name" value="CYT_DCMP_DEAMINASES_1"/>
    <property type="match status" value="1"/>
</dbReference>
<dbReference type="InterPro" id="IPR016193">
    <property type="entry name" value="Cytidine_deaminase-like"/>
</dbReference>
<evidence type="ECO:0000256" key="2">
    <source>
        <dbReference type="ARBA" id="ARBA00011738"/>
    </source>
</evidence>
<evidence type="ECO:0000256" key="6">
    <source>
        <dbReference type="ARBA" id="ARBA00022833"/>
    </source>
</evidence>
<evidence type="ECO:0000256" key="1">
    <source>
        <dbReference type="ARBA" id="ARBA00010669"/>
    </source>
</evidence>
<feature type="binding site" evidence="8">
    <location>
        <position position="77"/>
    </location>
    <ligand>
        <name>Zn(2+)</name>
        <dbReference type="ChEBI" id="CHEBI:29105"/>
        <note>catalytic</note>
    </ligand>
</feature>
<evidence type="ECO:0000313" key="11">
    <source>
        <dbReference type="EMBL" id="PTP21693.1"/>
    </source>
</evidence>
<evidence type="ECO:0000256" key="8">
    <source>
        <dbReference type="HAMAP-Rule" id="MF_00972"/>
    </source>
</evidence>
<evidence type="ECO:0000256" key="3">
    <source>
        <dbReference type="ARBA" id="ARBA00022694"/>
    </source>
</evidence>
<evidence type="ECO:0000256" key="4">
    <source>
        <dbReference type="ARBA" id="ARBA00022723"/>
    </source>
</evidence>
<dbReference type="GO" id="GO:0008270">
    <property type="term" value="F:zinc ion binding"/>
    <property type="evidence" value="ECO:0007669"/>
    <property type="project" value="UniProtKB-UniRule"/>
</dbReference>
<evidence type="ECO:0000313" key="12">
    <source>
        <dbReference type="Proteomes" id="UP000244080"/>
    </source>
</evidence>
<protein>
    <recommendedName>
        <fullName evidence="8">tRNA-specific adenosine deaminase</fullName>
        <ecNumber evidence="8">3.5.4.33</ecNumber>
    </recommendedName>
</protein>
<dbReference type="PANTHER" id="PTHR11079">
    <property type="entry name" value="CYTOSINE DEAMINASE FAMILY MEMBER"/>
    <property type="match status" value="1"/>
</dbReference>
<dbReference type="CDD" id="cd01285">
    <property type="entry name" value="nucleoside_deaminase"/>
    <property type="match status" value="1"/>
</dbReference>
<comment type="function">
    <text evidence="8">Catalyzes the deamination of adenosine to inosine at the wobble position 34 of tRNA(Arg2).</text>
</comment>
<evidence type="ECO:0000256" key="9">
    <source>
        <dbReference type="SAM" id="MobiDB-lite"/>
    </source>
</evidence>
<dbReference type="InterPro" id="IPR016192">
    <property type="entry name" value="APOBEC/CMP_deaminase_Zn-bd"/>
</dbReference>
<feature type="domain" description="CMP/dCMP-type deaminase" evidence="10">
    <location>
        <begin position="26"/>
        <end position="138"/>
    </location>
</feature>
<reference evidence="11 12" key="1">
    <citation type="submission" date="2017-11" db="EMBL/GenBank/DDBJ databases">
        <title>Population delineation of vibrios coincides with oyster pathogenicity.</title>
        <authorList>
            <person name="Bruto M."/>
            <person name="Labreuche Y."/>
            <person name="James A."/>
            <person name="Piel D."/>
            <person name="Chenivesse S."/>
            <person name="Petton B."/>
            <person name="Polz M.F."/>
            <person name="Le Roux F."/>
        </authorList>
    </citation>
    <scope>NUCLEOTIDE SEQUENCE [LARGE SCALE GENOMIC DNA]</scope>
    <source>
        <strain evidence="11 12">1F_55</strain>
    </source>
</reference>
<comment type="subunit">
    <text evidence="2 8">Homodimer.</text>
</comment>
<comment type="catalytic activity">
    <reaction evidence="7 8">
        <text>adenosine(34) in tRNA + H2O + H(+) = inosine(34) in tRNA + NH4(+)</text>
        <dbReference type="Rhea" id="RHEA:43168"/>
        <dbReference type="Rhea" id="RHEA-COMP:10373"/>
        <dbReference type="Rhea" id="RHEA-COMP:10374"/>
        <dbReference type="ChEBI" id="CHEBI:15377"/>
        <dbReference type="ChEBI" id="CHEBI:15378"/>
        <dbReference type="ChEBI" id="CHEBI:28938"/>
        <dbReference type="ChEBI" id="CHEBI:74411"/>
        <dbReference type="ChEBI" id="CHEBI:82852"/>
        <dbReference type="EC" id="3.5.4.33"/>
    </reaction>
</comment>
<evidence type="ECO:0000256" key="7">
    <source>
        <dbReference type="ARBA" id="ARBA00048045"/>
    </source>
</evidence>
<dbReference type="HAMAP" id="MF_00972">
    <property type="entry name" value="tRNA_aden_deaminase"/>
    <property type="match status" value="1"/>
</dbReference>
<name>A0A2T5ELR6_VIBSP</name>
<sequence length="212" mass="24064">MLLRIPFFVLILCFLEFPLSDHQFTPQDEIFMRRAIEVAKQAEKEGEVPVGAVLVKEGEIISEGWNRSIGSHDATAHAEIETLRKAGQALENYRLLDTTLYVTLEPCPMCAGALLHSRVKRIVFGAPDLKAGAAGTVLNLFESQASYHYADVENGLLEQECRDQLQAFFKRRRKEIKEKRKQDRLLEEQCLESDKASNNNKVSNKNKVCNKK</sequence>
<feature type="compositionally biased region" description="Low complexity" evidence="9">
    <location>
        <begin position="196"/>
        <end position="212"/>
    </location>
</feature>
<dbReference type="Gene3D" id="3.40.140.10">
    <property type="entry name" value="Cytidine Deaminase, domain 2"/>
    <property type="match status" value="1"/>
</dbReference>
<keyword evidence="4 8" id="KW-0479">Metal-binding</keyword>
<dbReference type="Pfam" id="PF00383">
    <property type="entry name" value="dCMP_cyt_deam_1"/>
    <property type="match status" value="1"/>
</dbReference>
<dbReference type="SUPFAM" id="SSF53927">
    <property type="entry name" value="Cytidine deaminase-like"/>
    <property type="match status" value="1"/>
</dbReference>
<dbReference type="EC" id="3.5.4.33" evidence="8"/>
<dbReference type="Proteomes" id="UP000244080">
    <property type="component" value="Unassembled WGS sequence"/>
</dbReference>
<dbReference type="NCBIfam" id="NF008113">
    <property type="entry name" value="PRK10860.1"/>
    <property type="match status" value="1"/>
</dbReference>
<feature type="active site" description="Proton donor" evidence="8">
    <location>
        <position position="79"/>
    </location>
</feature>
<dbReference type="InterPro" id="IPR028883">
    <property type="entry name" value="tRNA_aden_deaminase"/>
</dbReference>
<dbReference type="GO" id="GO:0002100">
    <property type="term" value="P:tRNA wobble adenosine to inosine editing"/>
    <property type="evidence" value="ECO:0007669"/>
    <property type="project" value="UniProtKB-UniRule"/>
</dbReference>
<dbReference type="FunFam" id="3.40.140.10:FF:000005">
    <property type="entry name" value="tRNA-specific adenosine deaminase"/>
    <property type="match status" value="1"/>
</dbReference>
<dbReference type="AlphaFoldDB" id="A0A2T5ELR6"/>
<comment type="similarity">
    <text evidence="1">Belongs to the cytidine and deoxycytidylate deaminase family. ADAT2 subfamily.</text>
</comment>
<dbReference type="RefSeq" id="WP_017087720.1">
    <property type="nucleotide sequence ID" value="NZ_CAWNZY010000073.1"/>
</dbReference>
<feature type="binding site" evidence="8">
    <location>
        <position position="110"/>
    </location>
    <ligand>
        <name>Zn(2+)</name>
        <dbReference type="ChEBI" id="CHEBI:29105"/>
        <note>catalytic</note>
    </ligand>
</feature>
<comment type="caution">
    <text evidence="11">The sequence shown here is derived from an EMBL/GenBank/DDBJ whole genome shotgun (WGS) entry which is preliminary data.</text>
</comment>
<keyword evidence="3 8" id="KW-0819">tRNA processing</keyword>
<keyword evidence="6 8" id="KW-0862">Zinc</keyword>
<organism evidence="11 12">
    <name type="scientific">Vibrio splendidus</name>
    <dbReference type="NCBI Taxonomy" id="29497"/>
    <lineage>
        <taxon>Bacteria</taxon>
        <taxon>Pseudomonadati</taxon>
        <taxon>Pseudomonadota</taxon>
        <taxon>Gammaproteobacteria</taxon>
        <taxon>Vibrionales</taxon>
        <taxon>Vibrionaceae</taxon>
        <taxon>Vibrio</taxon>
    </lineage>
</organism>
<gene>
    <name evidence="8" type="primary">tadA</name>
    <name evidence="11" type="ORF">CWO36_05070</name>
</gene>
<dbReference type="EMBL" id="PIGA01000006">
    <property type="protein sequence ID" value="PTP21693.1"/>
    <property type="molecule type" value="Genomic_DNA"/>
</dbReference>
<proteinExistence type="inferred from homology"/>
<dbReference type="GO" id="GO:0052717">
    <property type="term" value="F:tRNA-specific adenosine-34 deaminase activity"/>
    <property type="evidence" value="ECO:0007669"/>
    <property type="project" value="UniProtKB-UniRule"/>
</dbReference>
<dbReference type="InterPro" id="IPR002125">
    <property type="entry name" value="CMP_dCMP_dom"/>
</dbReference>
<evidence type="ECO:0000259" key="10">
    <source>
        <dbReference type="PROSITE" id="PS51747"/>
    </source>
</evidence>
<feature type="binding site" evidence="8">
    <location>
        <position position="107"/>
    </location>
    <ligand>
        <name>Zn(2+)</name>
        <dbReference type="ChEBI" id="CHEBI:29105"/>
        <note>catalytic</note>
    </ligand>
</feature>
<accession>A0A2T5ELR6</accession>
<comment type="cofactor">
    <cofactor evidence="8">
        <name>Zn(2+)</name>
        <dbReference type="ChEBI" id="CHEBI:29105"/>
    </cofactor>
    <text evidence="8">Binds 1 zinc ion per subunit.</text>
</comment>
<dbReference type="PANTHER" id="PTHR11079:SF202">
    <property type="entry name" value="TRNA-SPECIFIC ADENOSINE DEAMINASE"/>
    <property type="match status" value="1"/>
</dbReference>
<evidence type="ECO:0000256" key="5">
    <source>
        <dbReference type="ARBA" id="ARBA00022801"/>
    </source>
</evidence>